<dbReference type="Gene3D" id="2.102.10.10">
    <property type="entry name" value="Rieske [2Fe-2S] iron-sulphur domain"/>
    <property type="match status" value="1"/>
</dbReference>
<keyword evidence="6" id="KW-0411">Iron-sulfur</keyword>
<dbReference type="Pfam" id="PF00848">
    <property type="entry name" value="Ring_hydroxyl_A"/>
    <property type="match status" value="1"/>
</dbReference>
<dbReference type="Proteomes" id="UP000194020">
    <property type="component" value="Unassembled WGS sequence"/>
</dbReference>
<dbReference type="InterPro" id="IPR015879">
    <property type="entry name" value="Ring_hydroxy_dOase_asu_C_dom"/>
</dbReference>
<name>A0A1X3RST0_9GAMM</name>
<evidence type="ECO:0000256" key="6">
    <source>
        <dbReference type="ARBA" id="ARBA00023014"/>
    </source>
</evidence>
<dbReference type="Pfam" id="PF00355">
    <property type="entry name" value="Rieske"/>
    <property type="match status" value="1"/>
</dbReference>
<evidence type="ECO:0000313" key="8">
    <source>
        <dbReference type="EMBL" id="OSN04954.1"/>
    </source>
</evidence>
<evidence type="ECO:0000256" key="4">
    <source>
        <dbReference type="ARBA" id="ARBA00023002"/>
    </source>
</evidence>
<proteinExistence type="predicted"/>
<dbReference type="InterPro" id="IPR036922">
    <property type="entry name" value="Rieske_2Fe-2S_sf"/>
</dbReference>
<evidence type="ECO:0000259" key="7">
    <source>
        <dbReference type="PROSITE" id="PS51296"/>
    </source>
</evidence>
<dbReference type="SUPFAM" id="SSF55961">
    <property type="entry name" value="Bet v1-like"/>
    <property type="match status" value="1"/>
</dbReference>
<dbReference type="PANTHER" id="PTHR43756">
    <property type="entry name" value="CHOLINE MONOOXYGENASE, CHLOROPLASTIC"/>
    <property type="match status" value="1"/>
</dbReference>
<keyword evidence="3" id="KW-0479">Metal-binding</keyword>
<comment type="caution">
    <text evidence="8">The sequence shown here is derived from an EMBL/GenBank/DDBJ whole genome shotgun (WGS) entry which is preliminary data.</text>
</comment>
<keyword evidence="5" id="KW-0408">Iron</keyword>
<protein>
    <recommendedName>
        <fullName evidence="7">Rieske domain-containing protein</fullName>
    </recommendedName>
</protein>
<dbReference type="SUPFAM" id="SSF50022">
    <property type="entry name" value="ISP domain"/>
    <property type="match status" value="1"/>
</dbReference>
<dbReference type="GO" id="GO:0016491">
    <property type="term" value="F:oxidoreductase activity"/>
    <property type="evidence" value="ECO:0007669"/>
    <property type="project" value="UniProtKB-KW"/>
</dbReference>
<dbReference type="PRINTS" id="PR00090">
    <property type="entry name" value="RNGDIOXGNASE"/>
</dbReference>
<dbReference type="GO" id="GO:0005506">
    <property type="term" value="F:iron ion binding"/>
    <property type="evidence" value="ECO:0007669"/>
    <property type="project" value="InterPro"/>
</dbReference>
<evidence type="ECO:0000256" key="1">
    <source>
        <dbReference type="ARBA" id="ARBA00001962"/>
    </source>
</evidence>
<evidence type="ECO:0000256" key="3">
    <source>
        <dbReference type="ARBA" id="ARBA00022723"/>
    </source>
</evidence>
<sequence length="376" mass="43719">MSTPHVDSLRKTRTSLEKTCDKAIGLPSASYREEDYFNLEKQAIFNKRWLSIGFASDVPNTGDVWPIEILGKNLFIIRDGNKVRVFHNFCPHRGTLLVRGKEKDIKQFICPYHSWSFDLNGRLISATHNKDCNKTDFHLNEVRSAIWNDVIFINFSADAPNLNKAIEPLNQRWKYFDFSQLHPGGEMTYDFPANWKLITENFLESYHVPSVHPRLATYSKFSNRYPIFFNQEFLGQGSRVYKPEVTEYELPRWPGVSGELEFQAEYIAIFPNTLVGRMPDHVFIWTVTPLSAQRTIERLKFYFIGNDATHSRFAKDREATLKRWKEVNDEDCEIVSLIHAGNSSEAFSGARFVPEHEKTIYLFQNLVLKEILDCVE</sequence>
<dbReference type="RefSeq" id="WP_094109763.1">
    <property type="nucleotide sequence ID" value="NZ_LUTP01000027.1"/>
</dbReference>
<dbReference type="InterPro" id="IPR017941">
    <property type="entry name" value="Rieske_2Fe-2S"/>
</dbReference>
<dbReference type="OrthoDB" id="9769355at2"/>
<dbReference type="CDD" id="cd03469">
    <property type="entry name" value="Rieske_RO_Alpha_N"/>
    <property type="match status" value="1"/>
</dbReference>
<comment type="cofactor">
    <cofactor evidence="1">
        <name>Fe cation</name>
        <dbReference type="ChEBI" id="CHEBI:24875"/>
    </cofactor>
</comment>
<evidence type="ECO:0000313" key="9">
    <source>
        <dbReference type="Proteomes" id="UP000194020"/>
    </source>
</evidence>
<reference evidence="8 9" key="1">
    <citation type="submission" date="2016-02" db="EMBL/GenBank/DDBJ databases">
        <title>Species-wide whole genome sequencing reveals diversity, host range in Lonsdalea quercina.</title>
        <authorList>
            <person name="Li Y."/>
        </authorList>
    </citation>
    <scope>NUCLEOTIDE SEQUENCE [LARGE SCALE GENOMIC DNA]</scope>
    <source>
        <strain evidence="8 9">LMG 26264</strain>
    </source>
</reference>
<dbReference type="PROSITE" id="PS51296">
    <property type="entry name" value="RIESKE"/>
    <property type="match status" value="1"/>
</dbReference>
<dbReference type="GO" id="GO:0051537">
    <property type="term" value="F:2 iron, 2 sulfur cluster binding"/>
    <property type="evidence" value="ECO:0007669"/>
    <property type="project" value="UniProtKB-KW"/>
</dbReference>
<accession>A0A1X3RST0</accession>
<keyword evidence="4" id="KW-0560">Oxidoreductase</keyword>
<dbReference type="EMBL" id="LUTP01000027">
    <property type="protein sequence ID" value="OSN04954.1"/>
    <property type="molecule type" value="Genomic_DNA"/>
</dbReference>
<dbReference type="PANTHER" id="PTHR43756:SF5">
    <property type="entry name" value="CHOLINE MONOOXYGENASE, CHLOROPLASTIC"/>
    <property type="match status" value="1"/>
</dbReference>
<feature type="domain" description="Rieske" evidence="7">
    <location>
        <begin position="49"/>
        <end position="153"/>
    </location>
</feature>
<dbReference type="Gene3D" id="3.90.380.10">
    <property type="entry name" value="Naphthalene 1,2-dioxygenase Alpha Subunit, Chain A, domain 1"/>
    <property type="match status" value="2"/>
</dbReference>
<dbReference type="InterPro" id="IPR001663">
    <property type="entry name" value="Rng_hydr_dOase-A"/>
</dbReference>
<dbReference type="AlphaFoldDB" id="A0A1X3RST0"/>
<keyword evidence="2" id="KW-0001">2Fe-2S</keyword>
<gene>
    <name evidence="8" type="ORF">AU511_11325</name>
</gene>
<evidence type="ECO:0000256" key="2">
    <source>
        <dbReference type="ARBA" id="ARBA00022714"/>
    </source>
</evidence>
<dbReference type="CDD" id="cd00680">
    <property type="entry name" value="RHO_alpha_C"/>
    <property type="match status" value="1"/>
</dbReference>
<evidence type="ECO:0000256" key="5">
    <source>
        <dbReference type="ARBA" id="ARBA00023004"/>
    </source>
</evidence>
<organism evidence="8 9">
    <name type="scientific">Lonsdalea iberica</name>
    <dbReference type="NCBI Taxonomy" id="1082703"/>
    <lineage>
        <taxon>Bacteria</taxon>
        <taxon>Pseudomonadati</taxon>
        <taxon>Pseudomonadota</taxon>
        <taxon>Gammaproteobacteria</taxon>
        <taxon>Enterobacterales</taxon>
        <taxon>Pectobacteriaceae</taxon>
        <taxon>Lonsdalea</taxon>
    </lineage>
</organism>